<feature type="transmembrane region" description="Helical" evidence="1">
    <location>
        <begin position="21"/>
        <end position="44"/>
    </location>
</feature>
<feature type="domain" description="DUF7467" evidence="2">
    <location>
        <begin position="414"/>
        <end position="478"/>
    </location>
</feature>
<evidence type="ECO:0000313" key="3">
    <source>
        <dbReference type="EMBL" id="MFC6752970.1"/>
    </source>
</evidence>
<proteinExistence type="predicted"/>
<accession>A0ABD5S956</accession>
<comment type="caution">
    <text evidence="3">The sequence shown here is derived from an EMBL/GenBank/DDBJ whole genome shotgun (WGS) entry which is preliminary data.</text>
</comment>
<dbReference type="RefSeq" id="WP_379780162.1">
    <property type="nucleotide sequence ID" value="NZ_JBHSWW010000053.1"/>
</dbReference>
<reference evidence="3 4" key="1">
    <citation type="journal article" date="2019" name="Int. J. Syst. Evol. Microbiol.">
        <title>The Global Catalogue of Microorganisms (GCM) 10K type strain sequencing project: providing services to taxonomists for standard genome sequencing and annotation.</title>
        <authorList>
            <consortium name="The Broad Institute Genomics Platform"/>
            <consortium name="The Broad Institute Genome Sequencing Center for Infectious Disease"/>
            <person name="Wu L."/>
            <person name="Ma J."/>
        </authorList>
    </citation>
    <scope>NUCLEOTIDE SEQUENCE [LARGE SCALE GENOMIC DNA]</scope>
    <source>
        <strain evidence="3 4">CGMCC 1.3239</strain>
    </source>
</reference>
<dbReference type="EMBL" id="JBHSWW010000053">
    <property type="protein sequence ID" value="MFC6752970.1"/>
    <property type="molecule type" value="Genomic_DNA"/>
</dbReference>
<dbReference type="InterPro" id="IPR055890">
    <property type="entry name" value="DUF7467"/>
</dbReference>
<dbReference type="AlphaFoldDB" id="A0ABD5S956"/>
<keyword evidence="4" id="KW-1185">Reference proteome</keyword>
<evidence type="ECO:0000313" key="4">
    <source>
        <dbReference type="Proteomes" id="UP001596442"/>
    </source>
</evidence>
<sequence length="506" mass="52380">MTRRSDGGRGSDGVGRLSRRRLLAGLGGVGAIGAASGAGTFAFLTDAAALPNNTIGSGEVALDISCADHDGTANCTVSDGLVSVGIEGLDRGSYGAESFGISVLTNPARLWFATVCPDPDLAAFDPLGDALSVTLVVENGGSSTLFSGSLSALREAFVDGLRIDDLDGEACLSPDETLDVTLYWELPIDAPSVAAGRETGFEFRLYTEQCRHVSEDDAVGSNPFAGLGPCEEPPEPCPECEFGGKADDVEGQISISDPNDTATWLSIDEGPLAGEAFLFVTDVEYKDGDEAVGVRFDLVDADGNAFGDLCEVRLKGGPTTERYQIEPPSPDTGAVLLAPDGSGNSGRREISNIEIDICVDEERGSDEPDDSGDPDEPDCIECVNGEPTLLGLTFRYLGSEPAQITGVPEQGGASTGLLFEGTVAPDERFTLDGTNLDRPGNRDDWIGPNVEIVVDGGTTVSIHTSCSVALGVGDAFGSDGAGGPLYELVAGTSTDGEPLCDSEDRS</sequence>
<dbReference type="InterPro" id="IPR006311">
    <property type="entry name" value="TAT_signal"/>
</dbReference>
<protein>
    <recommendedName>
        <fullName evidence="2">DUF7467 domain-containing protein</fullName>
    </recommendedName>
</protein>
<keyword evidence="1" id="KW-1133">Transmembrane helix</keyword>
<organism evidence="3 4">
    <name type="scientific">Halorubrum tibetense</name>
    <dbReference type="NCBI Taxonomy" id="175631"/>
    <lineage>
        <taxon>Archaea</taxon>
        <taxon>Methanobacteriati</taxon>
        <taxon>Methanobacteriota</taxon>
        <taxon>Stenosarchaea group</taxon>
        <taxon>Halobacteria</taxon>
        <taxon>Halobacteriales</taxon>
        <taxon>Haloferacaceae</taxon>
        <taxon>Halorubrum</taxon>
    </lineage>
</organism>
<dbReference type="PROSITE" id="PS51318">
    <property type="entry name" value="TAT"/>
    <property type="match status" value="1"/>
</dbReference>
<dbReference type="Proteomes" id="UP001596442">
    <property type="component" value="Unassembled WGS sequence"/>
</dbReference>
<dbReference type="Pfam" id="PF24269">
    <property type="entry name" value="DUF7467"/>
    <property type="match status" value="1"/>
</dbReference>
<keyword evidence="1" id="KW-0812">Transmembrane</keyword>
<evidence type="ECO:0000259" key="2">
    <source>
        <dbReference type="Pfam" id="PF24269"/>
    </source>
</evidence>
<name>A0ABD5S956_9EURY</name>
<gene>
    <name evidence="3" type="ORF">ACFQEU_05745</name>
</gene>
<keyword evidence="1" id="KW-0472">Membrane</keyword>
<evidence type="ECO:0000256" key="1">
    <source>
        <dbReference type="SAM" id="Phobius"/>
    </source>
</evidence>